<gene>
    <name evidence="2" type="ORF">UABAM_04143</name>
</gene>
<keyword evidence="3" id="KW-1185">Reference proteome</keyword>
<name>A0A5S9ISB1_UABAM</name>
<dbReference type="KEGG" id="uam:UABAM_04143"/>
<protein>
    <recommendedName>
        <fullName evidence="1">FtsH ternary systems vWA domain-containing protein</fullName>
    </recommendedName>
</protein>
<dbReference type="AlphaFoldDB" id="A0A5S9ISB1"/>
<organism evidence="2 3">
    <name type="scientific">Uabimicrobium amorphum</name>
    <dbReference type="NCBI Taxonomy" id="2596890"/>
    <lineage>
        <taxon>Bacteria</taxon>
        <taxon>Pseudomonadati</taxon>
        <taxon>Planctomycetota</taxon>
        <taxon>Candidatus Uabimicrobiia</taxon>
        <taxon>Candidatus Uabimicrobiales</taxon>
        <taxon>Candidatus Uabimicrobiaceae</taxon>
        <taxon>Candidatus Uabimicrobium</taxon>
    </lineage>
</organism>
<evidence type="ECO:0000313" key="3">
    <source>
        <dbReference type="Proteomes" id="UP000326354"/>
    </source>
</evidence>
<feature type="domain" description="FtsH ternary systems vWA" evidence="1">
    <location>
        <begin position="226"/>
        <end position="299"/>
    </location>
</feature>
<reference evidence="2 3" key="1">
    <citation type="submission" date="2019-08" db="EMBL/GenBank/DDBJ databases">
        <title>Complete genome sequence of Candidatus Uab amorphum.</title>
        <authorList>
            <person name="Shiratori T."/>
            <person name="Suzuki S."/>
            <person name="Kakizawa Y."/>
            <person name="Ishida K."/>
        </authorList>
    </citation>
    <scope>NUCLEOTIDE SEQUENCE [LARGE SCALE GENOMIC DNA]</scope>
    <source>
        <strain evidence="2 3">SRT547</strain>
    </source>
</reference>
<sequence length="429" mass="50000">MQFLSPHQVSNWYHTSLHYSGYRKLHSWSIEIWRELINHGYCAFPPGLIAKILGKLTHRNAGVHFPREENLEDKLINIIVSGRGFAQLEGEFLMTKEQNHKKCLAVIKRIAEKAGSFYHPQILFSINDAEQGLVIDEKSDDDFSNVLETIYNQAISHFVKNNQSIDEHDIFEILHPHLFASPTARSLFLKMVDSQRQLRENVAGEVTPVKENDEVAATFGEPQSLPLGGYDAITRKGDLASLVPSELAYIEEEEAIDYFDYKYMQNELMYFKREEGIVFRIRRQGHLFLVLDHEMEHERNLADLFAFVLVFCEKLFHVFIKDIMTMNVYFQGYLPSEIQSAISFLQHYLEEGNYHNRVKIYQGSNIQVTESKKKYQQWYIGPEMPDLKLDKKVEFVFPELKNITKSNRCFFLADVIDDLIEKIAGMSYY</sequence>
<dbReference type="InterPro" id="IPR045477">
    <property type="entry name" value="ivWA"/>
</dbReference>
<dbReference type="Proteomes" id="UP000326354">
    <property type="component" value="Chromosome"/>
</dbReference>
<proteinExistence type="predicted"/>
<accession>A0A5S9ISB1</accession>
<dbReference type="RefSeq" id="WP_151969855.1">
    <property type="nucleotide sequence ID" value="NZ_AP019860.1"/>
</dbReference>
<evidence type="ECO:0000259" key="1">
    <source>
        <dbReference type="Pfam" id="PF19997"/>
    </source>
</evidence>
<dbReference type="Pfam" id="PF19997">
    <property type="entry name" value="ivWA"/>
    <property type="match status" value="1"/>
</dbReference>
<dbReference type="EMBL" id="AP019860">
    <property type="protein sequence ID" value="BBM85765.1"/>
    <property type="molecule type" value="Genomic_DNA"/>
</dbReference>
<dbReference type="OrthoDB" id="242251at2"/>
<evidence type="ECO:0000313" key="2">
    <source>
        <dbReference type="EMBL" id="BBM85765.1"/>
    </source>
</evidence>